<dbReference type="SUPFAM" id="SSF56801">
    <property type="entry name" value="Acetyl-CoA synthetase-like"/>
    <property type="match status" value="1"/>
</dbReference>
<evidence type="ECO:0000256" key="2">
    <source>
        <dbReference type="ARBA" id="ARBA00022598"/>
    </source>
</evidence>
<sequence length="542" mass="57447">MSTTPSRFPEIVIPDETIYQTLFGSLTEDQRARPAITDSATGQEVSYGELQDMVDATAGALAARGVGKGSVVGLHAPNSLAFAVAFHGIMRAGGTVTTLGSLLIPSDIDKQLQQAGASHLLTMKALGDAGITGAASAGLPAESVIVLDDPEAGQASLIAEGRPAPEVDLDPATDIAVIPFSSGTTGMAKGVKLSHRNLVANMYQIGVTLEVSGVDHDWTMLAVLPFFHIYGMNSLLNASLLHRMHLVTMPTFDLVKFLAAIEKYRVDLTYIAPPIAVALAKHPVVAEYDLSSMKHMVSGAAALDGDLADSVSGRIGSTVAQGYGMTETSPVTHCAVLGETPAASIGHPVSNTEAKVVDVSDDSLPEITAPDSDDPEARSKSGELWIRGPQVMVGYLDNEEATARTITPEGWLRTGDIVDLDRDGNVYVVDRMKELIKYKGYQVAPAELEALLLSHPDIADAGVVGVLRESDGEEVPRAFIVPQVREGSPVKVDAEELMGWVAEQVTPYKKIRYVDIVEAIPKSNTGKILRKDLKAVPLQVTA</sequence>
<dbReference type="PANTHER" id="PTHR24096:SF149">
    <property type="entry name" value="AMP-BINDING DOMAIN-CONTAINING PROTEIN-RELATED"/>
    <property type="match status" value="1"/>
</dbReference>
<dbReference type="EMBL" id="BJNT01000005">
    <property type="protein sequence ID" value="GEC85369.1"/>
    <property type="molecule type" value="Genomic_DNA"/>
</dbReference>
<evidence type="ECO:0000256" key="1">
    <source>
        <dbReference type="ARBA" id="ARBA00006432"/>
    </source>
</evidence>
<evidence type="ECO:0000313" key="5">
    <source>
        <dbReference type="EMBL" id="CUU66757.1"/>
    </source>
</evidence>
<dbReference type="InterPro" id="IPR020845">
    <property type="entry name" value="AMP-binding_CS"/>
</dbReference>
<dbReference type="InterPro" id="IPR025110">
    <property type="entry name" value="AMP-bd_C"/>
</dbReference>
<dbReference type="Proteomes" id="UP000182498">
    <property type="component" value="Unassembled WGS sequence"/>
</dbReference>
<proteinExistence type="inferred from homology"/>
<reference evidence="6 8" key="3">
    <citation type="submission" date="2019-06" db="EMBL/GenBank/DDBJ databases">
        <title>Whole genome shotgun sequence of Corynebacterium variabile NBRC 15286.</title>
        <authorList>
            <person name="Hosoyama A."/>
            <person name="Uohara A."/>
            <person name="Ohji S."/>
            <person name="Ichikawa N."/>
        </authorList>
    </citation>
    <scope>NUCLEOTIDE SEQUENCE [LARGE SCALE GENOMIC DNA]</scope>
    <source>
        <strain evidence="6 8">NBRC 15286</strain>
    </source>
</reference>
<dbReference type="Pfam" id="PF13193">
    <property type="entry name" value="AMP-binding_C"/>
    <property type="match status" value="1"/>
</dbReference>
<keyword evidence="7" id="KW-1185">Reference proteome</keyword>
<dbReference type="Pfam" id="PF00501">
    <property type="entry name" value="AMP-binding"/>
    <property type="match status" value="1"/>
</dbReference>
<dbReference type="AlphaFoldDB" id="A0A0X2NMN9"/>
<comment type="similarity">
    <text evidence="1">Belongs to the ATP-dependent AMP-binding enzyme family.</text>
</comment>
<dbReference type="InterPro" id="IPR045851">
    <property type="entry name" value="AMP-bd_C_sf"/>
</dbReference>
<dbReference type="Proteomes" id="UP000319986">
    <property type="component" value="Unassembled WGS sequence"/>
</dbReference>
<reference evidence="5" key="1">
    <citation type="submission" date="2015-11" db="EMBL/GenBank/DDBJ databases">
        <authorList>
            <person name="Zhang Y."/>
            <person name="Guo Z."/>
        </authorList>
    </citation>
    <scope>NUCLEOTIDE SEQUENCE [LARGE SCALE GENOMIC DNA]</scope>
    <source>
        <strain evidence="5">Mu292</strain>
    </source>
</reference>
<dbReference type="InterPro" id="IPR042099">
    <property type="entry name" value="ANL_N_sf"/>
</dbReference>
<dbReference type="OrthoDB" id="9803968at2"/>
<dbReference type="EMBL" id="FAUH01000014">
    <property type="protein sequence ID" value="CUU66757.1"/>
    <property type="molecule type" value="Genomic_DNA"/>
</dbReference>
<dbReference type="InterPro" id="IPR000873">
    <property type="entry name" value="AMP-dep_synth/lig_dom"/>
</dbReference>
<accession>A0A0X2NMN9</accession>
<evidence type="ECO:0000313" key="6">
    <source>
        <dbReference type="EMBL" id="GEC85369.1"/>
    </source>
</evidence>
<organism evidence="5 7">
    <name type="scientific">Corynebacterium variabile</name>
    <dbReference type="NCBI Taxonomy" id="1727"/>
    <lineage>
        <taxon>Bacteria</taxon>
        <taxon>Bacillati</taxon>
        <taxon>Actinomycetota</taxon>
        <taxon>Actinomycetes</taxon>
        <taxon>Mycobacteriales</taxon>
        <taxon>Corynebacteriaceae</taxon>
        <taxon>Corynebacterium</taxon>
    </lineage>
</organism>
<dbReference type="Gene3D" id="3.40.50.12780">
    <property type="entry name" value="N-terminal domain of ligase-like"/>
    <property type="match status" value="1"/>
</dbReference>
<protein>
    <submittedName>
        <fullName evidence="6">4-coumarate--CoA ligase</fullName>
    </submittedName>
    <submittedName>
        <fullName evidence="5">Acyl-CoA synthetases (AMP-forming)/AMP-acid ligases II</fullName>
    </submittedName>
</protein>
<reference evidence="7" key="2">
    <citation type="submission" date="2015-11" db="EMBL/GenBank/DDBJ databases">
        <authorList>
            <person name="Dugat-Bony E."/>
        </authorList>
    </citation>
    <scope>NUCLEOTIDE SEQUENCE [LARGE SCALE GENOMIC DNA]</scope>
    <source>
        <strain evidence="7">Mu292</strain>
    </source>
</reference>
<dbReference type="Gene3D" id="3.30.300.30">
    <property type="match status" value="1"/>
</dbReference>
<name>A0A0X2NMN9_9CORY</name>
<evidence type="ECO:0000313" key="7">
    <source>
        <dbReference type="Proteomes" id="UP000182498"/>
    </source>
</evidence>
<dbReference type="GO" id="GO:0016405">
    <property type="term" value="F:CoA-ligase activity"/>
    <property type="evidence" value="ECO:0007669"/>
    <property type="project" value="TreeGrafter"/>
</dbReference>
<feature type="domain" description="AMP-binding enzyme C-terminal" evidence="4">
    <location>
        <begin position="447"/>
        <end position="527"/>
    </location>
</feature>
<evidence type="ECO:0000313" key="8">
    <source>
        <dbReference type="Proteomes" id="UP000319986"/>
    </source>
</evidence>
<dbReference type="PROSITE" id="PS00455">
    <property type="entry name" value="AMP_BINDING"/>
    <property type="match status" value="1"/>
</dbReference>
<gene>
    <name evidence="6" type="ORF">CVA01_06830</name>
    <name evidence="5" type="ORF">CVAR292_02104</name>
</gene>
<feature type="domain" description="AMP-dependent synthetase/ligase" evidence="3">
    <location>
        <begin position="30"/>
        <end position="396"/>
    </location>
</feature>
<evidence type="ECO:0000259" key="3">
    <source>
        <dbReference type="Pfam" id="PF00501"/>
    </source>
</evidence>
<dbReference type="PANTHER" id="PTHR24096">
    <property type="entry name" value="LONG-CHAIN-FATTY-ACID--COA LIGASE"/>
    <property type="match status" value="1"/>
</dbReference>
<keyword evidence="2 5" id="KW-0436">Ligase</keyword>
<evidence type="ECO:0000259" key="4">
    <source>
        <dbReference type="Pfam" id="PF13193"/>
    </source>
</evidence>